<dbReference type="PANTHER" id="PTHR34983:SF1">
    <property type="entry name" value="ARABINOGALACTAN ENDO-BETA-1,4-GALACTANASE A"/>
    <property type="match status" value="1"/>
</dbReference>
<evidence type="ECO:0000256" key="3">
    <source>
        <dbReference type="ARBA" id="ARBA00012556"/>
    </source>
</evidence>
<evidence type="ECO:0000313" key="9">
    <source>
        <dbReference type="EMBL" id="GGW58223.1"/>
    </source>
</evidence>
<dbReference type="EMBL" id="BMUE01000008">
    <property type="protein sequence ID" value="GGW58223.1"/>
    <property type="molecule type" value="Genomic_DNA"/>
</dbReference>
<dbReference type="InterPro" id="IPR011683">
    <property type="entry name" value="Glyco_hydro_53"/>
</dbReference>
<dbReference type="GO" id="GO:0045490">
    <property type="term" value="P:pectin catabolic process"/>
    <property type="evidence" value="ECO:0007669"/>
    <property type="project" value="TreeGrafter"/>
</dbReference>
<dbReference type="InterPro" id="IPR002654">
    <property type="entry name" value="Glyco_trans_25"/>
</dbReference>
<dbReference type="Pfam" id="PF01755">
    <property type="entry name" value="Glyco_transf_25"/>
    <property type="match status" value="1"/>
</dbReference>
<reference evidence="9" key="2">
    <citation type="submission" date="2020-09" db="EMBL/GenBank/DDBJ databases">
        <authorList>
            <person name="Sun Q."/>
            <person name="Ohkuma M."/>
        </authorList>
    </citation>
    <scope>NUCLEOTIDE SEQUENCE</scope>
    <source>
        <strain evidence="9">JCM 4490</strain>
    </source>
</reference>
<evidence type="ECO:0000313" key="10">
    <source>
        <dbReference type="Proteomes" id="UP000620224"/>
    </source>
</evidence>
<dbReference type="GO" id="GO:0031218">
    <property type="term" value="F:arabinogalactan endo-1,4-beta-galactosidase activity"/>
    <property type="evidence" value="ECO:0007669"/>
    <property type="project" value="UniProtKB-EC"/>
</dbReference>
<feature type="region of interest" description="Disordered" evidence="7">
    <location>
        <begin position="48"/>
        <end position="96"/>
    </location>
</feature>
<name>A0A918MRE0_9ACTN</name>
<dbReference type="Proteomes" id="UP000620224">
    <property type="component" value="Unassembled WGS sequence"/>
</dbReference>
<protein>
    <recommendedName>
        <fullName evidence="3 6">Arabinogalactan endo-beta-1,4-galactanase</fullName>
        <ecNumber evidence="3 6">3.2.1.89</ecNumber>
    </recommendedName>
</protein>
<comment type="caution">
    <text evidence="9">The sequence shown here is derived from an EMBL/GenBank/DDBJ whole genome shotgun (WGS) entry which is preliminary data.</text>
</comment>
<dbReference type="GO" id="GO:0015926">
    <property type="term" value="F:glucosidase activity"/>
    <property type="evidence" value="ECO:0007669"/>
    <property type="project" value="InterPro"/>
</dbReference>
<dbReference type="Pfam" id="PF07745">
    <property type="entry name" value="Glyco_hydro_53"/>
    <property type="match status" value="1"/>
</dbReference>
<proteinExistence type="inferred from homology"/>
<evidence type="ECO:0000256" key="1">
    <source>
        <dbReference type="ARBA" id="ARBA00001695"/>
    </source>
</evidence>
<dbReference type="CDD" id="cd06532">
    <property type="entry name" value="Glyco_transf_25"/>
    <property type="match status" value="1"/>
</dbReference>
<gene>
    <name evidence="9" type="ORF">GCM10010503_39070</name>
</gene>
<organism evidence="9 10">
    <name type="scientific">Streptomyces lucensis JCM 4490</name>
    <dbReference type="NCBI Taxonomy" id="1306176"/>
    <lineage>
        <taxon>Bacteria</taxon>
        <taxon>Bacillati</taxon>
        <taxon>Actinomycetota</taxon>
        <taxon>Actinomycetes</taxon>
        <taxon>Kitasatosporales</taxon>
        <taxon>Streptomycetaceae</taxon>
        <taxon>Streptomyces</taxon>
    </lineage>
</organism>
<keyword evidence="5 6" id="KW-0326">Glycosidase</keyword>
<dbReference type="SUPFAM" id="SSF51445">
    <property type="entry name" value="(Trans)glycosidases"/>
    <property type="match status" value="1"/>
</dbReference>
<dbReference type="Gene3D" id="3.20.20.80">
    <property type="entry name" value="Glycosidases"/>
    <property type="match status" value="1"/>
</dbReference>
<accession>A0A918MRE0</accession>
<evidence type="ECO:0000256" key="6">
    <source>
        <dbReference type="RuleBase" id="RU361192"/>
    </source>
</evidence>
<dbReference type="EC" id="3.2.1.89" evidence="3 6"/>
<keyword evidence="4 6" id="KW-0378">Hydrolase</keyword>
<feature type="domain" description="Glycosyl transferase family 25" evidence="8">
    <location>
        <begin position="100"/>
        <end position="273"/>
    </location>
</feature>
<evidence type="ECO:0000256" key="4">
    <source>
        <dbReference type="ARBA" id="ARBA00022801"/>
    </source>
</evidence>
<evidence type="ECO:0000256" key="7">
    <source>
        <dbReference type="SAM" id="MobiDB-lite"/>
    </source>
</evidence>
<sequence>MGVDGVLYGAMQALAAFLGPRDRRNRKDQSRRGFLYLHDSHQMLRQTAPAQDPGEDGTPMPDLPAPHPLAADDHQATPHDLRRPVPVPRVRPGTREDTPPVFVINLDRDRQRLAAMAAHLSAWGVEFTRWPATDGNALADGPHQPATAEHDGVVLSGFDHFALPEAACGISHIRLWRTIVEHRIPWALVLEDDARLTRRPPSGIGEWRLPRDADIVLLNKRATPGATRHEASSVMSYADVVGGAGTEGYLLSWEGARKLLAVTRPLLNPLDFQMYAHFASVQRADIFPFLWSLPRNEAADEVALNAYRLAPPLVDHANTRSSIGNGRHRRARFLCRALLGLNFDIEGYYPYQPTAATALPARVAAAPPLSAPVPGGIAEADFVTGADLSHCPVGTAAHVARTLAEHGVTTARISLWVSDESTMNLARTLRLATAATDAGLGVHLALHYSDTWADPGRQKKPAAWHDLGIGALRTNVRTYTSAVLTELADNGTPPTIVQLGNEITNGLLWAGKDQDERAGGRLHPPESGPHPYWESDDQWVIVAELLNAGAAGVRAVLPRECRTMVHLDRGADIGGARWWLEHATRHEIDFDLIGLSFHALWHGDATLARLGRIADLYTAFPGKPVVITETSHPYRKFRHEGTTRHAGPEFPFTPDGQAAFLAGALRTVRDAPNGGGVMWWGTCFTDDQVEDGVDAFYAQALFDEAGTPLPALAAFGSAHQRGASWRHSG</sequence>
<evidence type="ECO:0000256" key="5">
    <source>
        <dbReference type="ARBA" id="ARBA00023295"/>
    </source>
</evidence>
<feature type="compositionally biased region" description="Basic and acidic residues" evidence="7">
    <location>
        <begin position="70"/>
        <end position="83"/>
    </location>
</feature>
<keyword evidence="10" id="KW-1185">Reference proteome</keyword>
<comment type="catalytic activity">
    <reaction evidence="1 6">
        <text>The enzyme specifically hydrolyzes (1-&gt;4)-beta-D-galactosidic linkages in type I arabinogalactans.</text>
        <dbReference type="EC" id="3.2.1.89"/>
    </reaction>
</comment>
<dbReference type="InterPro" id="IPR017853">
    <property type="entry name" value="GH"/>
</dbReference>
<evidence type="ECO:0000256" key="2">
    <source>
        <dbReference type="ARBA" id="ARBA00010687"/>
    </source>
</evidence>
<reference evidence="9" key="1">
    <citation type="journal article" date="2014" name="Int. J. Syst. Evol. Microbiol.">
        <title>Complete genome sequence of Corynebacterium casei LMG S-19264T (=DSM 44701T), isolated from a smear-ripened cheese.</title>
        <authorList>
            <consortium name="US DOE Joint Genome Institute (JGI-PGF)"/>
            <person name="Walter F."/>
            <person name="Albersmeier A."/>
            <person name="Kalinowski J."/>
            <person name="Ruckert C."/>
        </authorList>
    </citation>
    <scope>NUCLEOTIDE SEQUENCE</scope>
    <source>
        <strain evidence="9">JCM 4490</strain>
    </source>
</reference>
<evidence type="ECO:0000259" key="8">
    <source>
        <dbReference type="Pfam" id="PF01755"/>
    </source>
</evidence>
<dbReference type="AlphaFoldDB" id="A0A918MRE0"/>
<dbReference type="PANTHER" id="PTHR34983">
    <property type="entry name" value="ARABINOGALACTAN ENDO-BETA-1,4-GALACTANASE A"/>
    <property type="match status" value="1"/>
</dbReference>
<comment type="similarity">
    <text evidence="2 6">Belongs to the glycosyl hydrolase 53 family.</text>
</comment>